<evidence type="ECO:0000256" key="1">
    <source>
        <dbReference type="SAM" id="SignalP"/>
    </source>
</evidence>
<accession>A0ABQ6D8I1</accession>
<protein>
    <recommendedName>
        <fullName evidence="4">DUF2946 domain-containing protein</fullName>
    </recommendedName>
</protein>
<evidence type="ECO:0000313" key="2">
    <source>
        <dbReference type="EMBL" id="GLS46664.1"/>
    </source>
</evidence>
<dbReference type="Proteomes" id="UP001156881">
    <property type="component" value="Unassembled WGS sequence"/>
</dbReference>
<proteinExistence type="predicted"/>
<dbReference type="EMBL" id="BSPG01000048">
    <property type="protein sequence ID" value="GLS46664.1"/>
    <property type="molecule type" value="Genomic_DNA"/>
</dbReference>
<feature type="signal peptide" evidence="1">
    <location>
        <begin position="1"/>
        <end position="23"/>
    </location>
</feature>
<evidence type="ECO:0008006" key="4">
    <source>
        <dbReference type="Google" id="ProtNLM"/>
    </source>
</evidence>
<feature type="chain" id="PRO_5046418248" description="DUF2946 domain-containing protein" evidence="1">
    <location>
        <begin position="24"/>
        <end position="119"/>
    </location>
</feature>
<gene>
    <name evidence="2" type="ORF">GCM10007884_46580</name>
</gene>
<keyword evidence="3" id="KW-1185">Reference proteome</keyword>
<comment type="caution">
    <text evidence="2">The sequence shown here is derived from an EMBL/GenBank/DDBJ whole genome shotgun (WGS) entry which is preliminary data.</text>
</comment>
<organism evidence="2 3">
    <name type="scientific">Methylobacterium brachythecii</name>
    <dbReference type="NCBI Taxonomy" id="1176177"/>
    <lineage>
        <taxon>Bacteria</taxon>
        <taxon>Pseudomonadati</taxon>
        <taxon>Pseudomonadota</taxon>
        <taxon>Alphaproteobacteria</taxon>
        <taxon>Hyphomicrobiales</taxon>
        <taxon>Methylobacteriaceae</taxon>
        <taxon>Methylobacterium</taxon>
    </lineage>
</organism>
<keyword evidence="1" id="KW-0732">Signal</keyword>
<name>A0ABQ6D8I1_9HYPH</name>
<sequence length="119" mass="12380">MRRLTAVLALYALVIQSFLGGIAAFPSASASGLPFDVHCLDRSDGADRTDPGVPHAPAHQHSCCCTAAHPPAGMPPLATTASIAWRPRLAVRLVWRMASAAPARAPPRTLASARAPPVV</sequence>
<reference evidence="3" key="1">
    <citation type="journal article" date="2019" name="Int. J. Syst. Evol. Microbiol.">
        <title>The Global Catalogue of Microorganisms (GCM) 10K type strain sequencing project: providing services to taxonomists for standard genome sequencing and annotation.</title>
        <authorList>
            <consortium name="The Broad Institute Genomics Platform"/>
            <consortium name="The Broad Institute Genome Sequencing Center for Infectious Disease"/>
            <person name="Wu L."/>
            <person name="Ma J."/>
        </authorList>
    </citation>
    <scope>NUCLEOTIDE SEQUENCE [LARGE SCALE GENOMIC DNA]</scope>
    <source>
        <strain evidence="3">NBRC 107710</strain>
    </source>
</reference>
<evidence type="ECO:0000313" key="3">
    <source>
        <dbReference type="Proteomes" id="UP001156881"/>
    </source>
</evidence>